<dbReference type="EMBL" id="SSNZ01000001">
    <property type="protein sequence ID" value="THF53140.1"/>
    <property type="molecule type" value="Genomic_DNA"/>
</dbReference>
<feature type="domain" description="Helix-turn-helix" evidence="1">
    <location>
        <begin position="41"/>
        <end position="89"/>
    </location>
</feature>
<dbReference type="Gene3D" id="1.10.1660.10">
    <property type="match status" value="1"/>
</dbReference>
<dbReference type="PANTHER" id="PTHR34585">
    <property type="match status" value="1"/>
</dbReference>
<dbReference type="RefSeq" id="WP_136401663.1">
    <property type="nucleotide sequence ID" value="NZ_SSNZ01000001.1"/>
</dbReference>
<dbReference type="OrthoDB" id="961769at2"/>
<dbReference type="AlphaFoldDB" id="A0A4S4A3X0"/>
<evidence type="ECO:0000313" key="2">
    <source>
        <dbReference type="EMBL" id="THF53140.1"/>
    </source>
</evidence>
<protein>
    <submittedName>
        <fullName evidence="2">Helix-turn-helix domain-containing protein</fullName>
    </submittedName>
</protein>
<dbReference type="PANTHER" id="PTHR34585:SF22">
    <property type="entry name" value="HELIX-TURN-HELIX DOMAIN-CONTAINING PROTEIN"/>
    <property type="match status" value="1"/>
</dbReference>
<dbReference type="Proteomes" id="UP000307507">
    <property type="component" value="Unassembled WGS sequence"/>
</dbReference>
<accession>A0A4S4A3X0</accession>
<reference evidence="2 3" key="1">
    <citation type="submission" date="2019-04" db="EMBL/GenBank/DDBJ databases">
        <title>Flavobacterium sp. nov. isolated from construction timber.</title>
        <authorList>
            <person name="Lin S.-Y."/>
            <person name="Chang C.-T."/>
            <person name="Young C.-C."/>
        </authorList>
    </citation>
    <scope>NUCLEOTIDE SEQUENCE [LARGE SCALE GENOMIC DNA]</scope>
    <source>
        <strain evidence="2 3">CC-CTC003</strain>
    </source>
</reference>
<gene>
    <name evidence="2" type="ORF">E6C50_02745</name>
</gene>
<name>A0A4S4A3X0_9FLAO</name>
<keyword evidence="3" id="KW-1185">Reference proteome</keyword>
<dbReference type="SUPFAM" id="SSF46955">
    <property type="entry name" value="Putative DNA-binding domain"/>
    <property type="match status" value="1"/>
</dbReference>
<organism evidence="2 3">
    <name type="scientific">Flavobacterium supellecticarium</name>
    <dbReference type="NCBI Taxonomy" id="2565924"/>
    <lineage>
        <taxon>Bacteria</taxon>
        <taxon>Pseudomonadati</taxon>
        <taxon>Bacteroidota</taxon>
        <taxon>Flavobacteriia</taxon>
        <taxon>Flavobacteriales</taxon>
        <taxon>Flavobacteriaceae</taxon>
        <taxon>Flavobacterium</taxon>
    </lineage>
</organism>
<comment type="caution">
    <text evidence="2">The sequence shown here is derived from an EMBL/GenBank/DDBJ whole genome shotgun (WGS) entry which is preliminary data.</text>
</comment>
<evidence type="ECO:0000313" key="3">
    <source>
        <dbReference type="Proteomes" id="UP000307507"/>
    </source>
</evidence>
<dbReference type="Pfam" id="PF12728">
    <property type="entry name" value="HTH_17"/>
    <property type="match status" value="1"/>
</dbReference>
<dbReference type="InterPro" id="IPR009061">
    <property type="entry name" value="DNA-bd_dom_put_sf"/>
</dbReference>
<sequence length="98" mass="11387">MELTVLDIQIVDALCREIREVSGLVREITAPHRALQQTSKWLDQQEVCQLLGVSKRTLQTYRAKGVLRATRINRKNFFKAVDVEKLMQTKLSLKKHRV</sequence>
<dbReference type="InterPro" id="IPR041657">
    <property type="entry name" value="HTH_17"/>
</dbReference>
<evidence type="ECO:0000259" key="1">
    <source>
        <dbReference type="Pfam" id="PF12728"/>
    </source>
</evidence>
<proteinExistence type="predicted"/>